<proteinExistence type="predicted"/>
<sequence>MSAKKAAPKKAAPSENDDEVQFIKSNKRQAATALASSSKKKSRASGSTPRVSPTSSNDPATVLANLNTKVFPLTPVILPEGDSLASIQLIQGDLLQLFHLGERMGEHASLKADLAELTFQLREEKNNVLSKEKEIKALKLRVRNQDVAGALAAAENLSLREQLEQREEEVCDLRCAAETFDAEKTMATDSWDLEGALKQYNMVKISEAEFQGLPAPTFEGELSIPSGAETEKTPEPVTDDPPAS</sequence>
<accession>A0A8S9JW60</accession>
<gene>
    <name evidence="3" type="ORF">F2Q70_00035908</name>
</gene>
<dbReference type="EMBL" id="QGKY02000246">
    <property type="protein sequence ID" value="KAF2586132.1"/>
    <property type="molecule type" value="Genomic_DNA"/>
</dbReference>
<evidence type="ECO:0000256" key="1">
    <source>
        <dbReference type="SAM" id="Coils"/>
    </source>
</evidence>
<keyword evidence="1" id="KW-0175">Coiled coil</keyword>
<organism evidence="3">
    <name type="scientific">Brassica cretica</name>
    <name type="common">Mustard</name>
    <dbReference type="NCBI Taxonomy" id="69181"/>
    <lineage>
        <taxon>Eukaryota</taxon>
        <taxon>Viridiplantae</taxon>
        <taxon>Streptophyta</taxon>
        <taxon>Embryophyta</taxon>
        <taxon>Tracheophyta</taxon>
        <taxon>Spermatophyta</taxon>
        <taxon>Magnoliopsida</taxon>
        <taxon>eudicotyledons</taxon>
        <taxon>Gunneridae</taxon>
        <taxon>Pentapetalae</taxon>
        <taxon>rosids</taxon>
        <taxon>malvids</taxon>
        <taxon>Brassicales</taxon>
        <taxon>Brassicaceae</taxon>
        <taxon>Brassiceae</taxon>
        <taxon>Brassica</taxon>
    </lineage>
</organism>
<dbReference type="AlphaFoldDB" id="A0A8S9JW60"/>
<feature type="compositionally biased region" description="Polar residues" evidence="2">
    <location>
        <begin position="48"/>
        <end position="59"/>
    </location>
</feature>
<feature type="compositionally biased region" description="Low complexity" evidence="2">
    <location>
        <begin position="1"/>
        <end position="13"/>
    </location>
</feature>
<evidence type="ECO:0000313" key="3">
    <source>
        <dbReference type="EMBL" id="KAF2586132.1"/>
    </source>
</evidence>
<feature type="coiled-coil region" evidence="1">
    <location>
        <begin position="107"/>
        <end position="141"/>
    </location>
</feature>
<feature type="region of interest" description="Disordered" evidence="2">
    <location>
        <begin position="1"/>
        <end position="59"/>
    </location>
</feature>
<protein>
    <submittedName>
        <fullName evidence="3">Uncharacterized protein</fullName>
    </submittedName>
</protein>
<reference evidence="3" key="1">
    <citation type="submission" date="2019-12" db="EMBL/GenBank/DDBJ databases">
        <title>Genome sequencing and annotation of Brassica cretica.</title>
        <authorList>
            <person name="Studholme D.J."/>
            <person name="Sarris P.F."/>
        </authorList>
    </citation>
    <scope>NUCLEOTIDE SEQUENCE</scope>
    <source>
        <strain evidence="3">PFS-102/07</strain>
        <tissue evidence="3">Leaf</tissue>
    </source>
</reference>
<feature type="region of interest" description="Disordered" evidence="2">
    <location>
        <begin position="214"/>
        <end position="244"/>
    </location>
</feature>
<evidence type="ECO:0000256" key="2">
    <source>
        <dbReference type="SAM" id="MobiDB-lite"/>
    </source>
</evidence>
<comment type="caution">
    <text evidence="3">The sequence shown here is derived from an EMBL/GenBank/DDBJ whole genome shotgun (WGS) entry which is preliminary data.</text>
</comment>
<name>A0A8S9JW60_BRACR</name>